<keyword evidence="3" id="KW-1015">Disulfide bond</keyword>
<evidence type="ECO:0000256" key="6">
    <source>
        <dbReference type="RuleBase" id="RU361144"/>
    </source>
</evidence>
<dbReference type="PANTHER" id="PTHR10514:SF27">
    <property type="entry name" value="ANGIOTENSIN-CONVERTING ENZYME"/>
    <property type="match status" value="1"/>
</dbReference>
<accession>A0ABQ9EQL4</accession>
<dbReference type="CDD" id="cd06461">
    <property type="entry name" value="M2_ACE"/>
    <property type="match status" value="1"/>
</dbReference>
<keyword evidence="6" id="KW-0378">Hydrolase</keyword>
<comment type="caution">
    <text evidence="5">Lacks conserved residue(s) required for the propagation of feature annotation.</text>
</comment>
<dbReference type="PANTHER" id="PTHR10514">
    <property type="entry name" value="ANGIOTENSIN-CONVERTING ENZYME"/>
    <property type="match status" value="1"/>
</dbReference>
<keyword evidence="4 6" id="KW-0325">Glycoprotein</keyword>
<keyword evidence="6" id="KW-0482">Metalloprotease</keyword>
<keyword evidence="6" id="KW-0479">Metal-binding</keyword>
<dbReference type="Proteomes" id="UP001217089">
    <property type="component" value="Unassembled WGS sequence"/>
</dbReference>
<proteinExistence type="inferred from homology"/>
<organism evidence="8 9">
    <name type="scientific">Tegillarca granosa</name>
    <name type="common">Malaysian cockle</name>
    <name type="synonym">Anadara granosa</name>
    <dbReference type="NCBI Taxonomy" id="220873"/>
    <lineage>
        <taxon>Eukaryota</taxon>
        <taxon>Metazoa</taxon>
        <taxon>Spiralia</taxon>
        <taxon>Lophotrochozoa</taxon>
        <taxon>Mollusca</taxon>
        <taxon>Bivalvia</taxon>
        <taxon>Autobranchia</taxon>
        <taxon>Pteriomorphia</taxon>
        <taxon>Arcoida</taxon>
        <taxon>Arcoidea</taxon>
        <taxon>Arcidae</taxon>
        <taxon>Tegillarca</taxon>
    </lineage>
</organism>
<dbReference type="EMBL" id="JARBDR010000793">
    <property type="protein sequence ID" value="KAJ8307536.1"/>
    <property type="molecule type" value="Genomic_DNA"/>
</dbReference>
<evidence type="ECO:0000313" key="8">
    <source>
        <dbReference type="EMBL" id="KAJ8307536.1"/>
    </source>
</evidence>
<comment type="similarity">
    <text evidence="1 5 6">Belongs to the peptidase M2 family.</text>
</comment>
<dbReference type="PROSITE" id="PS52011">
    <property type="entry name" value="PEPTIDASE_M2"/>
    <property type="match status" value="1"/>
</dbReference>
<keyword evidence="2 7" id="KW-0732">Signal</keyword>
<name>A0ABQ9EQL4_TEGGR</name>
<dbReference type="EC" id="3.4.-.-" evidence="6"/>
<sequence>MKQLVLFLGLLFLTQGLCQNDNNKKKSVSNNQLKRLLILLQIVVEENENSDQSLIPWLKDANEKLRKIHENEAYMEFQYETDINDENAQKLNDAGVKAAEVIKIVVSEARRLLRDNPDVDGDAKRQLQRMALDDTPLDSNLVSQLQKIHSDLESIYAKAVIKKDGKTFRMEPELSQIMAKSRDLDELKWAWQGWRDVTGPQMKNLYKELVRITNTSAVENGYTGGRKETWLLNQFGSTENLKNQFQNLWRELKPMYQLLHAFVRKRLKSFYRNKYPGYIFPDDGTIPAHLLGNMWAQQWNNILDVVKPFPNVKTPDVDTALKHRYPKPKDLFQLAEDFYTSIGLYKMTPKFWNGSMIVRPDDREVQCHASAIKMCTEINKDYLETIHHEMGHIEYFMAYRNQPEVYRDGANCGFHEAIGDTIALSVMTRKHLKTIKLIPNKKSFNEHEMDMNFLMEEALSKVAFLPYGYLIDKWRWDVFSGRIKPEDYNKSWWNMRIHYQGVSPPVSRSEQDFDPGAKFHIPADSPYICYFFQFYETLCKESGHSGPLHTAMLELGASKPWPDTLEMFTGSREINAKSIIQYFRPLMTWLKNQVSENEIGWQDN</sequence>
<comment type="caution">
    <text evidence="8">The sequence shown here is derived from an EMBL/GenBank/DDBJ whole genome shotgun (WGS) entry which is preliminary data.</text>
</comment>
<keyword evidence="6" id="KW-0121">Carboxypeptidase</keyword>
<keyword evidence="6" id="KW-0645">Protease</keyword>
<evidence type="ECO:0000256" key="5">
    <source>
        <dbReference type="PROSITE-ProRule" id="PRU01355"/>
    </source>
</evidence>
<feature type="chain" id="PRO_5045634336" description="Angiotensin-converting enzyme" evidence="7">
    <location>
        <begin position="19"/>
        <end position="604"/>
    </location>
</feature>
<evidence type="ECO:0000313" key="9">
    <source>
        <dbReference type="Proteomes" id="UP001217089"/>
    </source>
</evidence>
<evidence type="ECO:0000256" key="2">
    <source>
        <dbReference type="ARBA" id="ARBA00022729"/>
    </source>
</evidence>
<dbReference type="PRINTS" id="PR00791">
    <property type="entry name" value="PEPDIPTASEA"/>
</dbReference>
<dbReference type="SUPFAM" id="SSF55486">
    <property type="entry name" value="Metalloproteases ('zincins'), catalytic domain"/>
    <property type="match status" value="1"/>
</dbReference>
<protein>
    <recommendedName>
        <fullName evidence="6">Angiotensin-converting enzyme</fullName>
        <ecNumber evidence="6">3.4.-.-</ecNumber>
    </recommendedName>
</protein>
<keyword evidence="6" id="KW-0862">Zinc</keyword>
<dbReference type="Pfam" id="PF01401">
    <property type="entry name" value="Peptidase_M2"/>
    <property type="match status" value="1"/>
</dbReference>
<evidence type="ECO:0000256" key="3">
    <source>
        <dbReference type="ARBA" id="ARBA00023157"/>
    </source>
</evidence>
<dbReference type="InterPro" id="IPR001548">
    <property type="entry name" value="Peptidase_M2"/>
</dbReference>
<gene>
    <name evidence="8" type="ORF">KUTeg_015620</name>
</gene>
<comment type="cofactor">
    <cofactor evidence="6">
        <name>Zn(2+)</name>
        <dbReference type="ChEBI" id="CHEBI:29105"/>
    </cofactor>
    <text evidence="6">Binds 1 zinc ion per subunit.</text>
</comment>
<evidence type="ECO:0000256" key="7">
    <source>
        <dbReference type="SAM" id="SignalP"/>
    </source>
</evidence>
<evidence type="ECO:0000256" key="1">
    <source>
        <dbReference type="ARBA" id="ARBA00008139"/>
    </source>
</evidence>
<feature type="signal peptide" evidence="7">
    <location>
        <begin position="1"/>
        <end position="18"/>
    </location>
</feature>
<reference evidence="8 9" key="1">
    <citation type="submission" date="2022-12" db="EMBL/GenBank/DDBJ databases">
        <title>Chromosome-level genome of Tegillarca granosa.</title>
        <authorList>
            <person name="Kim J."/>
        </authorList>
    </citation>
    <scope>NUCLEOTIDE SEQUENCE [LARGE SCALE GENOMIC DNA]</scope>
    <source>
        <strain evidence="8">Teg-2019</strain>
        <tissue evidence="8">Adductor muscle</tissue>
    </source>
</reference>
<dbReference type="Gene3D" id="1.10.1370.30">
    <property type="match status" value="1"/>
</dbReference>
<keyword evidence="9" id="KW-1185">Reference proteome</keyword>
<evidence type="ECO:0000256" key="4">
    <source>
        <dbReference type="ARBA" id="ARBA00023180"/>
    </source>
</evidence>